<dbReference type="AlphaFoldDB" id="A0A193QKH9"/>
<dbReference type="GO" id="GO:0016829">
    <property type="term" value="F:lyase activity"/>
    <property type="evidence" value="ECO:0007669"/>
    <property type="project" value="InterPro"/>
</dbReference>
<name>A0A193QKH9_SODGM</name>
<accession>A0A193QKH9</accession>
<dbReference type="SUPFAM" id="SSF103378">
    <property type="entry name" value="2-methylcitrate dehydratase PrpD"/>
    <property type="match status" value="1"/>
</dbReference>
<dbReference type="EMBL" id="LN854557">
    <property type="protein sequence ID" value="CRL45603.1"/>
    <property type="molecule type" value="Genomic_DNA"/>
</dbReference>
<evidence type="ECO:0000313" key="2">
    <source>
        <dbReference type="Proteomes" id="UP000245838"/>
    </source>
</evidence>
<protein>
    <submittedName>
        <fullName evidence="1">Uncharacterized protein</fullName>
    </submittedName>
</protein>
<gene>
    <name evidence="1" type="ORF">SGGMMB4_03453</name>
</gene>
<sequence length="61" mass="6652">MTVIETIASWCAQPKTFTPQARNLALEAITDTLACLYAGRNDFSTRAVSDAWAPPRHSGLD</sequence>
<reference evidence="1 2" key="1">
    <citation type="submission" date="2015-05" db="EMBL/GenBank/DDBJ databases">
        <authorList>
            <person name="Goodhead I."/>
        </authorList>
    </citation>
    <scope>NUCLEOTIDE SEQUENCE [LARGE SCALE GENOMIC DNA]</scope>
    <source>
        <strain evidence="2">morsitans</strain>
    </source>
</reference>
<dbReference type="InterPro" id="IPR036148">
    <property type="entry name" value="MmgE/PrpD_sf"/>
</dbReference>
<organism evidence="1 2">
    <name type="scientific">Sodalis glossinidius (strain morsitans)</name>
    <dbReference type="NCBI Taxonomy" id="343509"/>
    <lineage>
        <taxon>Bacteria</taxon>
        <taxon>Pseudomonadati</taxon>
        <taxon>Pseudomonadota</taxon>
        <taxon>Gammaproteobacteria</taxon>
        <taxon>Enterobacterales</taxon>
        <taxon>Bruguierivoracaceae</taxon>
        <taxon>Sodalis</taxon>
    </lineage>
</organism>
<evidence type="ECO:0000313" key="1">
    <source>
        <dbReference type="EMBL" id="CRL45603.1"/>
    </source>
</evidence>
<dbReference type="RefSeq" id="WP_341532812.1">
    <property type="nucleotide sequence ID" value="NC_007712.1"/>
</dbReference>
<proteinExistence type="predicted"/>
<dbReference type="Proteomes" id="UP000245838">
    <property type="component" value="Chromosome sggmmb4_Chromosome"/>
</dbReference>